<dbReference type="Pfam" id="PF00076">
    <property type="entry name" value="RRM_1"/>
    <property type="match status" value="2"/>
</dbReference>
<dbReference type="InterPro" id="IPR000504">
    <property type="entry name" value="RRM_dom"/>
</dbReference>
<feature type="domain" description="RRM" evidence="4">
    <location>
        <begin position="195"/>
        <end position="272"/>
    </location>
</feature>
<feature type="region of interest" description="Disordered" evidence="3">
    <location>
        <begin position="1"/>
        <end position="42"/>
    </location>
</feature>
<evidence type="ECO:0000256" key="2">
    <source>
        <dbReference type="PROSITE-ProRule" id="PRU00176"/>
    </source>
</evidence>
<evidence type="ECO:0000259" key="4">
    <source>
        <dbReference type="PROSITE" id="PS50102"/>
    </source>
</evidence>
<name>A0ABD1F4F1_HYPHA</name>
<sequence>MSQDRERSRDRSRRERPNRGSDASRDRSPDRGRDRGSTKSSINRVYVSNIPYEFRWQDMKDLFREHVGDVAFVEMFVDENDKPKGVGIVEFSDPASVKKCLDVMQRYEVKGRKLVVKEDSGNMRDKHGNIVGRGGGGDRKSRRDDGGSRFREDRDHRRNGAGSVGVSVDDGKWGNTYGLSPQFLESLHIDAPLSNKVFVANLDYNVDKKKLKEVFRLAGRVVRVEVSLDKDGRSRGFAVVEYDHPVEAVQAISMFHNQVLFDRQMTVRMDRVSDNVKLPEGLKSIGMGLGQNGEPLRNVAYNLPSNSGQSPSLLGAGILGAVPGANALQVAASALQGFNNVSALGNLNPLGAASLTSLTSNLLQNGLGTGTDLQSLMNQNTNLLTQTQQLSALQNAAGTGGNIGNTSGSLNSGLSLNSGSNTNSNQGSYGRSTSDSYNPNAPVTYPTNYGSSARGNSSYGQMDMRNNMMKSVSDNKQFSRKVLISNLPPTAPFKLFQEKLNEFGEVSYWEEKGTGSYLVVYANEWQAERAIKNLDKARIDGRYIEARTYY</sequence>
<dbReference type="SUPFAM" id="SSF54928">
    <property type="entry name" value="RNA-binding domain, RBD"/>
    <property type="match status" value="2"/>
</dbReference>
<dbReference type="PROSITE" id="PS50102">
    <property type="entry name" value="RRM"/>
    <property type="match status" value="3"/>
</dbReference>
<evidence type="ECO:0000313" key="6">
    <source>
        <dbReference type="Proteomes" id="UP001566132"/>
    </source>
</evidence>
<dbReference type="InterPro" id="IPR050374">
    <property type="entry name" value="RRT5_SRSF_SR"/>
</dbReference>
<dbReference type="PANTHER" id="PTHR23003:SF3">
    <property type="entry name" value="FI21236P1-RELATED"/>
    <property type="match status" value="1"/>
</dbReference>
<comment type="caution">
    <text evidence="5">The sequence shown here is derived from an EMBL/GenBank/DDBJ whole genome shotgun (WGS) entry which is preliminary data.</text>
</comment>
<dbReference type="InterPro" id="IPR035979">
    <property type="entry name" value="RBD_domain_sf"/>
</dbReference>
<gene>
    <name evidence="5" type="ORF">ABEB36_004569</name>
</gene>
<dbReference type="GO" id="GO:0003723">
    <property type="term" value="F:RNA binding"/>
    <property type="evidence" value="ECO:0007669"/>
    <property type="project" value="UniProtKB-UniRule"/>
</dbReference>
<feature type="domain" description="RRM" evidence="4">
    <location>
        <begin position="43"/>
        <end position="121"/>
    </location>
</feature>
<dbReference type="Proteomes" id="UP001566132">
    <property type="component" value="Unassembled WGS sequence"/>
</dbReference>
<keyword evidence="6" id="KW-1185">Reference proteome</keyword>
<evidence type="ECO:0000313" key="5">
    <source>
        <dbReference type="EMBL" id="KAL1509902.1"/>
    </source>
</evidence>
<dbReference type="FunFam" id="3.30.70.330:FF:000531">
    <property type="entry name" value="Myelin expression factor 2"/>
    <property type="match status" value="1"/>
</dbReference>
<evidence type="ECO:0000256" key="1">
    <source>
        <dbReference type="ARBA" id="ARBA00022884"/>
    </source>
</evidence>
<dbReference type="SMART" id="SM00360">
    <property type="entry name" value="RRM"/>
    <property type="match status" value="3"/>
</dbReference>
<feature type="compositionally biased region" description="Polar residues" evidence="3">
    <location>
        <begin position="426"/>
        <end position="460"/>
    </location>
</feature>
<dbReference type="AlphaFoldDB" id="A0ABD1F4F1"/>
<feature type="region of interest" description="Disordered" evidence="3">
    <location>
        <begin position="408"/>
        <end position="463"/>
    </location>
</feature>
<feature type="domain" description="RRM" evidence="4">
    <location>
        <begin position="480"/>
        <end position="550"/>
    </location>
</feature>
<dbReference type="Gene3D" id="3.30.70.330">
    <property type="match status" value="3"/>
</dbReference>
<dbReference type="PANTHER" id="PTHR23003">
    <property type="entry name" value="RNA RECOGNITION MOTIF RRM DOMAIN CONTAINING PROTEIN"/>
    <property type="match status" value="1"/>
</dbReference>
<protein>
    <recommendedName>
        <fullName evidence="4">RRM domain-containing protein</fullName>
    </recommendedName>
</protein>
<keyword evidence="1 2" id="KW-0694">RNA-binding</keyword>
<dbReference type="CDD" id="cd12386">
    <property type="entry name" value="RRM2_hnRNPM_like"/>
    <property type="match status" value="1"/>
</dbReference>
<dbReference type="InterPro" id="IPR012677">
    <property type="entry name" value="Nucleotide-bd_a/b_plait_sf"/>
</dbReference>
<accession>A0ABD1F4F1</accession>
<reference evidence="5 6" key="1">
    <citation type="submission" date="2024-05" db="EMBL/GenBank/DDBJ databases">
        <title>Genetic variation in Jamaican populations of the coffee berry borer (Hypothenemus hampei).</title>
        <authorList>
            <person name="Errbii M."/>
            <person name="Myrie A."/>
        </authorList>
    </citation>
    <scope>NUCLEOTIDE SEQUENCE [LARGE SCALE GENOMIC DNA]</scope>
    <source>
        <strain evidence="5">JA-Hopewell-2020-01-JO</strain>
        <tissue evidence="5">Whole body</tissue>
    </source>
</reference>
<feature type="region of interest" description="Disordered" evidence="3">
    <location>
        <begin position="122"/>
        <end position="167"/>
    </location>
</feature>
<dbReference type="EMBL" id="JBDJPC010000003">
    <property type="protein sequence ID" value="KAL1509902.1"/>
    <property type="molecule type" value="Genomic_DNA"/>
</dbReference>
<dbReference type="CDD" id="cd00590">
    <property type="entry name" value="RRM_SF"/>
    <property type="match status" value="1"/>
</dbReference>
<evidence type="ECO:0000256" key="3">
    <source>
        <dbReference type="SAM" id="MobiDB-lite"/>
    </source>
</evidence>
<feature type="compositionally biased region" description="Basic and acidic residues" evidence="3">
    <location>
        <begin position="1"/>
        <end position="37"/>
    </location>
</feature>
<feature type="compositionally biased region" description="Basic and acidic residues" evidence="3">
    <location>
        <begin position="136"/>
        <end position="158"/>
    </location>
</feature>
<organism evidence="5 6">
    <name type="scientific">Hypothenemus hampei</name>
    <name type="common">Coffee berry borer</name>
    <dbReference type="NCBI Taxonomy" id="57062"/>
    <lineage>
        <taxon>Eukaryota</taxon>
        <taxon>Metazoa</taxon>
        <taxon>Ecdysozoa</taxon>
        <taxon>Arthropoda</taxon>
        <taxon>Hexapoda</taxon>
        <taxon>Insecta</taxon>
        <taxon>Pterygota</taxon>
        <taxon>Neoptera</taxon>
        <taxon>Endopterygota</taxon>
        <taxon>Coleoptera</taxon>
        <taxon>Polyphaga</taxon>
        <taxon>Cucujiformia</taxon>
        <taxon>Curculionidae</taxon>
        <taxon>Scolytinae</taxon>
        <taxon>Hypothenemus</taxon>
    </lineage>
</organism>
<proteinExistence type="predicted"/>
<feature type="compositionally biased region" description="Low complexity" evidence="3">
    <location>
        <begin position="408"/>
        <end position="425"/>
    </location>
</feature>